<dbReference type="KEGG" id="ani:ANIA_03557"/>
<name>Q5B7C3_EMENI</name>
<accession>Q5B7C3</accession>
<dbReference type="GO" id="GO:0009116">
    <property type="term" value="P:nucleoside metabolic process"/>
    <property type="evidence" value="ECO:0007669"/>
    <property type="project" value="InterPro"/>
</dbReference>
<dbReference type="Proteomes" id="UP000000560">
    <property type="component" value="Chromosome II"/>
</dbReference>
<dbReference type="GO" id="GO:0003824">
    <property type="term" value="F:catalytic activity"/>
    <property type="evidence" value="ECO:0007669"/>
    <property type="project" value="InterPro"/>
</dbReference>
<dbReference type="EMBL" id="BN001302">
    <property type="protein sequence ID" value="CBF75892.1"/>
    <property type="molecule type" value="Genomic_DNA"/>
</dbReference>
<protein>
    <recommendedName>
        <fullName evidence="3">Nucleoside phosphorylase domain-containing protein</fullName>
    </recommendedName>
</protein>
<dbReference type="OMA" id="PCICANC"/>
<dbReference type="AlphaFoldDB" id="Q5B7C3"/>
<dbReference type="InterPro" id="IPR035994">
    <property type="entry name" value="Nucleoside_phosphorylase_sf"/>
</dbReference>
<proteinExistence type="predicted"/>
<reference evidence="2" key="1">
    <citation type="journal article" date="2005" name="Nature">
        <title>Sequencing of Aspergillus nidulans and comparative analysis with A. fumigatus and A. oryzae.</title>
        <authorList>
            <person name="Galagan J.E."/>
            <person name="Calvo S.E."/>
            <person name="Cuomo C."/>
            <person name="Ma L.J."/>
            <person name="Wortman J.R."/>
            <person name="Batzoglou S."/>
            <person name="Lee S.I."/>
            <person name="Basturkmen M."/>
            <person name="Spevak C.C."/>
            <person name="Clutterbuck J."/>
            <person name="Kapitonov V."/>
            <person name="Jurka J."/>
            <person name="Scazzocchio C."/>
            <person name="Farman M."/>
            <person name="Butler J."/>
            <person name="Purcell S."/>
            <person name="Harris S."/>
            <person name="Braus G.H."/>
            <person name="Draht O."/>
            <person name="Busch S."/>
            <person name="D'Enfert C."/>
            <person name="Bouchier C."/>
            <person name="Goldman G.H."/>
            <person name="Bell-Pedersen D."/>
            <person name="Griffiths-Jones S."/>
            <person name="Doonan J.H."/>
            <person name="Yu J."/>
            <person name="Vienken K."/>
            <person name="Pain A."/>
            <person name="Freitag M."/>
            <person name="Selker E.U."/>
            <person name="Archer D.B."/>
            <person name="Penalva M.A."/>
            <person name="Oakley B.R."/>
            <person name="Momany M."/>
            <person name="Tanaka T."/>
            <person name="Kumagai T."/>
            <person name="Asai K."/>
            <person name="Machida M."/>
            <person name="Nierman W.C."/>
            <person name="Denning D.W."/>
            <person name="Caddick M."/>
            <person name="Hynes M."/>
            <person name="Paoletti M."/>
            <person name="Fischer R."/>
            <person name="Miller B."/>
            <person name="Dyer P."/>
            <person name="Sachs M.S."/>
            <person name="Osmani S.A."/>
            <person name="Birren B.W."/>
        </authorList>
    </citation>
    <scope>NUCLEOTIDE SEQUENCE [LARGE SCALE GENOMIC DNA]</scope>
    <source>
        <strain evidence="2">FGSC A4 / ATCC 38163 / CBS 112.46 / NRRL 194 / M139</strain>
    </source>
</reference>
<dbReference type="PANTHER" id="PTHR46082:SF6">
    <property type="entry name" value="AAA+ ATPASE DOMAIN-CONTAINING PROTEIN-RELATED"/>
    <property type="match status" value="1"/>
</dbReference>
<dbReference type="OrthoDB" id="1658288at2759"/>
<dbReference type="HOGENOM" id="CLU_000288_34_22_1"/>
<dbReference type="GeneID" id="2872981"/>
<reference evidence="2" key="2">
    <citation type="journal article" date="2009" name="Fungal Genet. Biol.">
        <title>The 2008 update of the Aspergillus nidulans genome annotation: a community effort.</title>
        <authorList>
            <person name="Wortman J.R."/>
            <person name="Gilsenan J.M."/>
            <person name="Joardar V."/>
            <person name="Deegan J."/>
            <person name="Clutterbuck J."/>
            <person name="Andersen M.R."/>
            <person name="Archer D."/>
            <person name="Bencina M."/>
            <person name="Braus G."/>
            <person name="Coutinho P."/>
            <person name="von Dohren H."/>
            <person name="Doonan J."/>
            <person name="Driessen A.J."/>
            <person name="Durek P."/>
            <person name="Espeso E."/>
            <person name="Fekete E."/>
            <person name="Flipphi M."/>
            <person name="Estrada C.G."/>
            <person name="Geysens S."/>
            <person name="Goldman G."/>
            <person name="de Groot P.W."/>
            <person name="Hansen K."/>
            <person name="Harris S.D."/>
            <person name="Heinekamp T."/>
            <person name="Helmstaedt K."/>
            <person name="Henrissat B."/>
            <person name="Hofmann G."/>
            <person name="Homan T."/>
            <person name="Horio T."/>
            <person name="Horiuchi H."/>
            <person name="James S."/>
            <person name="Jones M."/>
            <person name="Karaffa L."/>
            <person name="Karanyi Z."/>
            <person name="Kato M."/>
            <person name="Keller N."/>
            <person name="Kelly D.E."/>
            <person name="Kiel J.A."/>
            <person name="Kim J.M."/>
            <person name="van der Klei I.J."/>
            <person name="Klis F.M."/>
            <person name="Kovalchuk A."/>
            <person name="Krasevec N."/>
            <person name="Kubicek C.P."/>
            <person name="Liu B."/>
            <person name="Maccabe A."/>
            <person name="Meyer V."/>
            <person name="Mirabito P."/>
            <person name="Miskei M."/>
            <person name="Mos M."/>
            <person name="Mullins J."/>
            <person name="Nelson D.R."/>
            <person name="Nielsen J."/>
            <person name="Oakley B.R."/>
            <person name="Osmani S.A."/>
            <person name="Pakula T."/>
            <person name="Paszewski A."/>
            <person name="Paulsen I."/>
            <person name="Pilsyk S."/>
            <person name="Pocsi I."/>
            <person name="Punt P.J."/>
            <person name="Ram A.F."/>
            <person name="Ren Q."/>
            <person name="Robellet X."/>
            <person name="Robson G."/>
            <person name="Seiboth B."/>
            <person name="van Solingen P."/>
            <person name="Specht T."/>
            <person name="Sun J."/>
            <person name="Taheri-Talesh N."/>
            <person name="Takeshita N."/>
            <person name="Ussery D."/>
            <person name="vanKuyk P.A."/>
            <person name="Visser H."/>
            <person name="van de Vondervoort P.J."/>
            <person name="de Vries R.P."/>
            <person name="Walton J."/>
            <person name="Xiang X."/>
            <person name="Xiong Y."/>
            <person name="Zeng A.P."/>
            <person name="Brandt B.W."/>
            <person name="Cornell M.J."/>
            <person name="van den Hondel C.A."/>
            <person name="Visser J."/>
            <person name="Oliver S.G."/>
            <person name="Turner G."/>
        </authorList>
    </citation>
    <scope>GENOME REANNOTATION</scope>
    <source>
        <strain evidence="2">FGSC A4 / ATCC 38163 / CBS 112.46 / NRRL 194 / M139</strain>
    </source>
</reference>
<sequence length="374" mass="41060">MASASRPRCDEFEIAIFTVLKVERDAIEAALDEEYECDGFVYSRAPSDVNTYTVGRLGCHHVVLVYLPRMGSMDSAPAAASMKATFPGIKLALVVGVCGVNPHLKDEDGHEVLLGDVLISTAVVMVNSEQRYPGRLTVWTEIEDVLGRAPTMIRAFLQKLQGVKTHGRLKNKTTRYANAIVMGLGGRGAYPRTNQDKLFPTQYRHKHQDPEKCSICARCTVPLHRVCDNALVSSCGSLGCDDGCLVRRKRLEDGKRLRLAAFSSNGATGTGDPLQPCIWFGRFSCSEFVLKSGIHRDQVARENKIIAFEMEGAGTWDNLPTIIIKGACDYADSHKNKIWQPYAATTAAACAKAVVEEWRTSQLQPGCRTGVFTT</sequence>
<dbReference type="eggNOG" id="ENOG502SJ2T">
    <property type="taxonomic scope" value="Eukaryota"/>
</dbReference>
<organism evidence="1 2">
    <name type="scientific">Emericella nidulans (strain FGSC A4 / ATCC 38163 / CBS 112.46 / NRRL 194 / M139)</name>
    <name type="common">Aspergillus nidulans</name>
    <dbReference type="NCBI Taxonomy" id="227321"/>
    <lineage>
        <taxon>Eukaryota</taxon>
        <taxon>Fungi</taxon>
        <taxon>Dikarya</taxon>
        <taxon>Ascomycota</taxon>
        <taxon>Pezizomycotina</taxon>
        <taxon>Eurotiomycetes</taxon>
        <taxon>Eurotiomycetidae</taxon>
        <taxon>Eurotiales</taxon>
        <taxon>Aspergillaceae</taxon>
        <taxon>Aspergillus</taxon>
        <taxon>Aspergillus subgen. Nidulantes</taxon>
    </lineage>
</organism>
<accession>C8V4H4</accession>
<gene>
    <name evidence="1" type="ORF">ANIA_03557</name>
</gene>
<dbReference type="InParanoid" id="Q5B7C3"/>
<dbReference type="InterPro" id="IPR053137">
    <property type="entry name" value="NLR-like"/>
</dbReference>
<dbReference type="SUPFAM" id="SSF53167">
    <property type="entry name" value="Purine and uridine phosphorylases"/>
    <property type="match status" value="1"/>
</dbReference>
<evidence type="ECO:0000313" key="2">
    <source>
        <dbReference type="Proteomes" id="UP000000560"/>
    </source>
</evidence>
<evidence type="ECO:0000313" key="1">
    <source>
        <dbReference type="EMBL" id="CBF75892.1"/>
    </source>
</evidence>
<dbReference type="VEuPathDB" id="FungiDB:AN3557"/>
<keyword evidence="2" id="KW-1185">Reference proteome</keyword>
<dbReference type="Gene3D" id="3.40.50.1580">
    <property type="entry name" value="Nucleoside phosphorylase domain"/>
    <property type="match status" value="1"/>
</dbReference>
<dbReference type="RefSeq" id="XP_661161.1">
    <property type="nucleotide sequence ID" value="XM_656069.1"/>
</dbReference>
<evidence type="ECO:0008006" key="3">
    <source>
        <dbReference type="Google" id="ProtNLM"/>
    </source>
</evidence>
<dbReference type="PANTHER" id="PTHR46082">
    <property type="entry name" value="ATP/GTP-BINDING PROTEIN-RELATED"/>
    <property type="match status" value="1"/>
</dbReference>